<dbReference type="RefSeq" id="WP_170290544.1">
    <property type="nucleotide sequence ID" value="NZ_VIVR01000001.1"/>
</dbReference>
<proteinExistence type="predicted"/>
<sequence>MDTGPQALAAYVRRHAPAAGYRLDEWGEPARLARDSQMDTGTLTRLLKGERIPRPALLWPLSTALQRPYLEMLVESGTIPPEAVAHMPESPVASQPITADALANQWGVTTAAGREYIRETLDRVRLLAQQNPGEPEEGGSTAHG</sequence>
<protein>
    <recommendedName>
        <fullName evidence="3">Helix-turn-helix protein</fullName>
    </recommendedName>
</protein>
<accession>A0A561EN35</accession>
<keyword evidence="2" id="KW-1185">Reference proteome</keyword>
<dbReference type="Proteomes" id="UP000318416">
    <property type="component" value="Unassembled WGS sequence"/>
</dbReference>
<evidence type="ECO:0000313" key="2">
    <source>
        <dbReference type="Proteomes" id="UP000318416"/>
    </source>
</evidence>
<comment type="caution">
    <text evidence="1">The sequence shown here is derived from an EMBL/GenBank/DDBJ whole genome shotgun (WGS) entry which is preliminary data.</text>
</comment>
<evidence type="ECO:0000313" key="1">
    <source>
        <dbReference type="EMBL" id="TWE17020.1"/>
    </source>
</evidence>
<reference evidence="1 2" key="1">
    <citation type="submission" date="2019-06" db="EMBL/GenBank/DDBJ databases">
        <title>Sequencing the genomes of 1000 actinobacteria strains.</title>
        <authorList>
            <person name="Klenk H.-P."/>
        </authorList>
    </citation>
    <scope>NUCLEOTIDE SEQUENCE [LARGE SCALE GENOMIC DNA]</scope>
    <source>
        <strain evidence="1 2">DSM 41649</strain>
    </source>
</reference>
<dbReference type="EMBL" id="VIVR01000001">
    <property type="protein sequence ID" value="TWE17020.1"/>
    <property type="molecule type" value="Genomic_DNA"/>
</dbReference>
<gene>
    <name evidence="1" type="ORF">FB465_2021</name>
</gene>
<dbReference type="AlphaFoldDB" id="A0A561EN35"/>
<name>A0A561EN35_9ACTN</name>
<evidence type="ECO:0008006" key="3">
    <source>
        <dbReference type="Google" id="ProtNLM"/>
    </source>
</evidence>
<organism evidence="1 2">
    <name type="scientific">Kitasatospora atroaurantiaca</name>
    <dbReference type="NCBI Taxonomy" id="285545"/>
    <lineage>
        <taxon>Bacteria</taxon>
        <taxon>Bacillati</taxon>
        <taxon>Actinomycetota</taxon>
        <taxon>Actinomycetes</taxon>
        <taxon>Kitasatosporales</taxon>
        <taxon>Streptomycetaceae</taxon>
        <taxon>Kitasatospora</taxon>
    </lineage>
</organism>